<comment type="subcellular location">
    <subcellularLocation>
        <location evidence="1 11">Nucleus</location>
    </subcellularLocation>
</comment>
<dbReference type="PANTHER" id="PTHR13710">
    <property type="entry name" value="DNA HELICASE RECQ FAMILY MEMBER"/>
    <property type="match status" value="1"/>
</dbReference>
<dbReference type="Pfam" id="PF00271">
    <property type="entry name" value="Helicase_C"/>
    <property type="match status" value="1"/>
</dbReference>
<accession>A0A6A6UVU8</accession>
<evidence type="ECO:0000256" key="2">
    <source>
        <dbReference type="ARBA" id="ARBA00005446"/>
    </source>
</evidence>
<sequence>MPGKRKRQRQYDLDFTLRRVFGKPSFRPLQREVITATLDGEDVYLQAATSFGKSLCYQLPAVVDFGITIVISPLLALMNNQVAALRRANIRVETINSTVSATERQRIIEDLQCGHPRTRLLYVTPEYCELDYFRKVLRTIHCQRELARIAVDEAHCISEWGHDFRPSFTSLSFFKQDFPDVPIICLTATATQRVRDDIINTLHLKRSTLKTFRMPTSRPNLHYEVRFKSDLEDHYPDFISWLKCVHARRSENPTRVSQLTSQNQRVDNVPGIIYTLFRRDCEKLAERLRSDGIGARPYHAGLPHSEREDALSNWVANKEGYDVIVATTAFGMGIDKENVRFVVHWQIPKSFEGFYQEAGRAGRDGKASVCILYYGREDRDMAASMMRRDKDRRPSGASVEAYGKQLMNRAKSLQALVEYCEATNSCRHKTIARYFADEGEVPCDFACDWCKDARGLVRRKEDPVRGLASEEWCSTQREMGRYDVDYE</sequence>
<keyword evidence="8" id="KW-0413">Isomerase</keyword>
<dbReference type="SMART" id="SM00487">
    <property type="entry name" value="DEXDc"/>
    <property type="match status" value="1"/>
</dbReference>
<dbReference type="GO" id="GO:0043138">
    <property type="term" value="F:3'-5' DNA helicase activity"/>
    <property type="evidence" value="ECO:0007669"/>
    <property type="project" value="UniProtKB-EC"/>
</dbReference>
<keyword evidence="5 11" id="KW-0347">Helicase</keyword>
<evidence type="ECO:0000256" key="4">
    <source>
        <dbReference type="ARBA" id="ARBA00022801"/>
    </source>
</evidence>
<evidence type="ECO:0000259" key="13">
    <source>
        <dbReference type="PROSITE" id="PS51194"/>
    </source>
</evidence>
<evidence type="ECO:0000256" key="11">
    <source>
        <dbReference type="RuleBase" id="RU364117"/>
    </source>
</evidence>
<dbReference type="PROSITE" id="PS51194">
    <property type="entry name" value="HELICASE_CTER"/>
    <property type="match status" value="1"/>
</dbReference>
<dbReference type="SUPFAM" id="SSF52540">
    <property type="entry name" value="P-loop containing nucleoside triphosphate hydrolases"/>
    <property type="match status" value="1"/>
</dbReference>
<dbReference type="InterPro" id="IPR032284">
    <property type="entry name" value="RecQ_Zn-bd"/>
</dbReference>
<evidence type="ECO:0000256" key="10">
    <source>
        <dbReference type="ARBA" id="ARBA00034617"/>
    </source>
</evidence>
<keyword evidence="15" id="KW-1185">Reference proteome</keyword>
<dbReference type="Gene3D" id="3.40.50.300">
    <property type="entry name" value="P-loop containing nucleotide triphosphate hydrolases"/>
    <property type="match status" value="2"/>
</dbReference>
<evidence type="ECO:0000313" key="15">
    <source>
        <dbReference type="Proteomes" id="UP000799440"/>
    </source>
</evidence>
<dbReference type="Proteomes" id="UP000799440">
    <property type="component" value="Unassembled WGS sequence"/>
</dbReference>
<name>A0A6A6UVU8_9PLEO</name>
<dbReference type="CDD" id="cd17920">
    <property type="entry name" value="DEXHc_RecQ"/>
    <property type="match status" value="1"/>
</dbReference>
<evidence type="ECO:0000256" key="8">
    <source>
        <dbReference type="ARBA" id="ARBA00023235"/>
    </source>
</evidence>
<evidence type="ECO:0000256" key="3">
    <source>
        <dbReference type="ARBA" id="ARBA00022741"/>
    </source>
</evidence>
<evidence type="ECO:0000256" key="5">
    <source>
        <dbReference type="ARBA" id="ARBA00022806"/>
    </source>
</evidence>
<comment type="catalytic activity">
    <reaction evidence="10 11">
        <text>Couples ATP hydrolysis with the unwinding of duplex DNA by translocating in the 3'-5' direction.</text>
        <dbReference type="EC" id="5.6.2.4"/>
    </reaction>
</comment>
<comment type="catalytic activity">
    <reaction evidence="11">
        <text>ATP + H2O = ADP + phosphate + H(+)</text>
        <dbReference type="Rhea" id="RHEA:13065"/>
        <dbReference type="ChEBI" id="CHEBI:15377"/>
        <dbReference type="ChEBI" id="CHEBI:15378"/>
        <dbReference type="ChEBI" id="CHEBI:30616"/>
        <dbReference type="ChEBI" id="CHEBI:43474"/>
        <dbReference type="ChEBI" id="CHEBI:456216"/>
    </reaction>
</comment>
<evidence type="ECO:0000256" key="7">
    <source>
        <dbReference type="ARBA" id="ARBA00023125"/>
    </source>
</evidence>
<dbReference type="EMBL" id="MU006609">
    <property type="protein sequence ID" value="KAF2742392.1"/>
    <property type="molecule type" value="Genomic_DNA"/>
</dbReference>
<dbReference type="SMART" id="SM00490">
    <property type="entry name" value="HELICc"/>
    <property type="match status" value="1"/>
</dbReference>
<feature type="domain" description="Helicase C-terminal" evidence="13">
    <location>
        <begin position="261"/>
        <end position="417"/>
    </location>
</feature>
<dbReference type="InterPro" id="IPR004589">
    <property type="entry name" value="DNA_helicase_ATP-dep_RecQ"/>
</dbReference>
<keyword evidence="4 11" id="KW-0378">Hydrolase</keyword>
<dbReference type="AlphaFoldDB" id="A0A6A6UVU8"/>
<feature type="domain" description="Helicase ATP-binding" evidence="12">
    <location>
        <begin position="34"/>
        <end position="208"/>
    </location>
</feature>
<dbReference type="OrthoDB" id="10261556at2759"/>
<evidence type="ECO:0000259" key="12">
    <source>
        <dbReference type="PROSITE" id="PS51192"/>
    </source>
</evidence>
<dbReference type="GO" id="GO:0005524">
    <property type="term" value="F:ATP binding"/>
    <property type="evidence" value="ECO:0007669"/>
    <property type="project" value="UniProtKB-KW"/>
</dbReference>
<keyword evidence="3 11" id="KW-0547">Nucleotide-binding</keyword>
<dbReference type="FunFam" id="3.40.50.300:FF:001834">
    <property type="entry name" value="ATP-dependent DNA helicase"/>
    <property type="match status" value="1"/>
</dbReference>
<reference evidence="14" key="1">
    <citation type="journal article" date="2020" name="Stud. Mycol.">
        <title>101 Dothideomycetes genomes: a test case for predicting lifestyles and emergence of pathogens.</title>
        <authorList>
            <person name="Haridas S."/>
            <person name="Albert R."/>
            <person name="Binder M."/>
            <person name="Bloem J."/>
            <person name="Labutti K."/>
            <person name="Salamov A."/>
            <person name="Andreopoulos B."/>
            <person name="Baker S."/>
            <person name="Barry K."/>
            <person name="Bills G."/>
            <person name="Bluhm B."/>
            <person name="Cannon C."/>
            <person name="Castanera R."/>
            <person name="Culley D."/>
            <person name="Daum C."/>
            <person name="Ezra D."/>
            <person name="Gonzalez J."/>
            <person name="Henrissat B."/>
            <person name="Kuo A."/>
            <person name="Liang C."/>
            <person name="Lipzen A."/>
            <person name="Lutzoni F."/>
            <person name="Magnuson J."/>
            <person name="Mondo S."/>
            <person name="Nolan M."/>
            <person name="Ohm R."/>
            <person name="Pangilinan J."/>
            <person name="Park H.-J."/>
            <person name="Ramirez L."/>
            <person name="Alfaro M."/>
            <person name="Sun H."/>
            <person name="Tritt A."/>
            <person name="Yoshinaga Y."/>
            <person name="Zwiers L.-H."/>
            <person name="Turgeon B."/>
            <person name="Goodwin S."/>
            <person name="Spatafora J."/>
            <person name="Crous P."/>
            <person name="Grigoriev I."/>
        </authorList>
    </citation>
    <scope>NUCLEOTIDE SEQUENCE</scope>
    <source>
        <strain evidence="14">CBS 119925</strain>
    </source>
</reference>
<dbReference type="GO" id="GO:0005737">
    <property type="term" value="C:cytoplasm"/>
    <property type="evidence" value="ECO:0007669"/>
    <property type="project" value="TreeGrafter"/>
</dbReference>
<dbReference type="InterPro" id="IPR027417">
    <property type="entry name" value="P-loop_NTPase"/>
</dbReference>
<dbReference type="GO" id="GO:0005634">
    <property type="term" value="C:nucleus"/>
    <property type="evidence" value="ECO:0007669"/>
    <property type="project" value="UniProtKB-SubCell"/>
</dbReference>
<dbReference type="InterPro" id="IPR014001">
    <property type="entry name" value="Helicase_ATP-bd"/>
</dbReference>
<dbReference type="NCBIfam" id="TIGR00614">
    <property type="entry name" value="recQ_fam"/>
    <property type="match status" value="1"/>
</dbReference>
<evidence type="ECO:0000256" key="9">
    <source>
        <dbReference type="ARBA" id="ARBA00023242"/>
    </source>
</evidence>
<comment type="similarity">
    <text evidence="2 11">Belongs to the helicase family. RecQ subfamily.</text>
</comment>
<dbReference type="Pfam" id="PF16124">
    <property type="entry name" value="RecQ_Zn_bind"/>
    <property type="match status" value="1"/>
</dbReference>
<dbReference type="GO" id="GO:0005694">
    <property type="term" value="C:chromosome"/>
    <property type="evidence" value="ECO:0007669"/>
    <property type="project" value="TreeGrafter"/>
</dbReference>
<evidence type="ECO:0000256" key="6">
    <source>
        <dbReference type="ARBA" id="ARBA00022840"/>
    </source>
</evidence>
<evidence type="ECO:0000313" key="14">
    <source>
        <dbReference type="EMBL" id="KAF2742392.1"/>
    </source>
</evidence>
<dbReference type="GO" id="GO:0009378">
    <property type="term" value="F:four-way junction helicase activity"/>
    <property type="evidence" value="ECO:0007669"/>
    <property type="project" value="TreeGrafter"/>
</dbReference>
<keyword evidence="6 11" id="KW-0067">ATP-binding</keyword>
<evidence type="ECO:0000256" key="1">
    <source>
        <dbReference type="ARBA" id="ARBA00004123"/>
    </source>
</evidence>
<dbReference type="GO" id="GO:0000724">
    <property type="term" value="P:double-strand break repair via homologous recombination"/>
    <property type="evidence" value="ECO:0007669"/>
    <property type="project" value="TreeGrafter"/>
</dbReference>
<dbReference type="InterPro" id="IPR011545">
    <property type="entry name" value="DEAD/DEAH_box_helicase_dom"/>
</dbReference>
<keyword evidence="9 11" id="KW-0539">Nucleus</keyword>
<dbReference type="GO" id="GO:0016787">
    <property type="term" value="F:hydrolase activity"/>
    <property type="evidence" value="ECO:0007669"/>
    <property type="project" value="UniProtKB-KW"/>
</dbReference>
<organism evidence="14 15">
    <name type="scientific">Sporormia fimetaria CBS 119925</name>
    <dbReference type="NCBI Taxonomy" id="1340428"/>
    <lineage>
        <taxon>Eukaryota</taxon>
        <taxon>Fungi</taxon>
        <taxon>Dikarya</taxon>
        <taxon>Ascomycota</taxon>
        <taxon>Pezizomycotina</taxon>
        <taxon>Dothideomycetes</taxon>
        <taxon>Pleosporomycetidae</taxon>
        <taxon>Pleosporales</taxon>
        <taxon>Sporormiaceae</taxon>
        <taxon>Sporormia</taxon>
    </lineage>
</organism>
<dbReference type="InterPro" id="IPR001650">
    <property type="entry name" value="Helicase_C-like"/>
</dbReference>
<dbReference type="PROSITE" id="PS51192">
    <property type="entry name" value="HELICASE_ATP_BIND_1"/>
    <property type="match status" value="1"/>
</dbReference>
<dbReference type="Pfam" id="PF00270">
    <property type="entry name" value="DEAD"/>
    <property type="match status" value="1"/>
</dbReference>
<dbReference type="GO" id="GO:0003677">
    <property type="term" value="F:DNA binding"/>
    <property type="evidence" value="ECO:0007669"/>
    <property type="project" value="UniProtKB-KW"/>
</dbReference>
<dbReference type="PANTHER" id="PTHR13710:SF153">
    <property type="entry name" value="RECQ-LIKE DNA HELICASE BLM"/>
    <property type="match status" value="1"/>
</dbReference>
<protein>
    <recommendedName>
        <fullName evidence="11">ATP-dependent DNA helicase</fullName>
        <ecNumber evidence="11">5.6.2.4</ecNumber>
    </recommendedName>
</protein>
<keyword evidence="7" id="KW-0238">DNA-binding</keyword>
<gene>
    <name evidence="14" type="ORF">M011DRAFT_497554</name>
</gene>
<proteinExistence type="inferred from homology"/>
<dbReference type="EC" id="5.6.2.4" evidence="11"/>